<feature type="domain" description="Ribosomal RNA small subunit methyltransferase E PUA-like" evidence="12">
    <location>
        <begin position="21"/>
        <end position="66"/>
    </location>
</feature>
<keyword evidence="7 10" id="KW-0949">S-adenosyl-L-methionine</keyword>
<keyword evidence="4 10" id="KW-0698">rRNA processing</keyword>
<dbReference type="GO" id="GO:0070042">
    <property type="term" value="F:rRNA (uridine-N3-)-methyltransferase activity"/>
    <property type="evidence" value="ECO:0007669"/>
    <property type="project" value="TreeGrafter"/>
</dbReference>
<feature type="domain" description="Ribosomal RNA small subunit methyltransferase E methyltransferase" evidence="11">
    <location>
        <begin position="77"/>
        <end position="244"/>
    </location>
</feature>
<dbReference type="EC" id="2.1.1.193" evidence="10"/>
<dbReference type="Pfam" id="PF04452">
    <property type="entry name" value="Methyltrans_RNA"/>
    <property type="match status" value="1"/>
</dbReference>
<dbReference type="InterPro" id="IPR029028">
    <property type="entry name" value="Alpha/beta_knot_MTases"/>
</dbReference>
<evidence type="ECO:0000313" key="13">
    <source>
        <dbReference type="EMBL" id="RXK52784.1"/>
    </source>
</evidence>
<evidence type="ECO:0000256" key="1">
    <source>
        <dbReference type="ARBA" id="ARBA00004496"/>
    </source>
</evidence>
<dbReference type="SUPFAM" id="SSF88697">
    <property type="entry name" value="PUA domain-like"/>
    <property type="match status" value="1"/>
</dbReference>
<evidence type="ECO:0000256" key="9">
    <source>
        <dbReference type="ARBA" id="ARBA00047944"/>
    </source>
</evidence>
<dbReference type="NCBIfam" id="TIGR00046">
    <property type="entry name" value="RsmE family RNA methyltransferase"/>
    <property type="match status" value="1"/>
</dbReference>
<keyword evidence="5 10" id="KW-0489">Methyltransferase</keyword>
<keyword evidence="6 10" id="KW-0808">Transferase</keyword>
<evidence type="ECO:0000256" key="2">
    <source>
        <dbReference type="ARBA" id="ARBA00005528"/>
    </source>
</evidence>
<dbReference type="InterPro" id="IPR015947">
    <property type="entry name" value="PUA-like_sf"/>
</dbReference>
<keyword evidence="14" id="KW-1185">Reference proteome</keyword>
<dbReference type="Pfam" id="PF20260">
    <property type="entry name" value="PUA_4"/>
    <property type="match status" value="1"/>
</dbReference>
<dbReference type="AlphaFoldDB" id="A0A4Q1C336"/>
<evidence type="ECO:0000256" key="6">
    <source>
        <dbReference type="ARBA" id="ARBA00022679"/>
    </source>
</evidence>
<organism evidence="13 14">
    <name type="scientific">Oleiharenicola lentus</name>
    <dbReference type="NCBI Taxonomy" id="2508720"/>
    <lineage>
        <taxon>Bacteria</taxon>
        <taxon>Pseudomonadati</taxon>
        <taxon>Verrucomicrobiota</taxon>
        <taxon>Opitutia</taxon>
        <taxon>Opitutales</taxon>
        <taxon>Opitutaceae</taxon>
        <taxon>Oleiharenicola</taxon>
    </lineage>
</organism>
<evidence type="ECO:0000313" key="14">
    <source>
        <dbReference type="Proteomes" id="UP000290218"/>
    </source>
</evidence>
<dbReference type="InterPro" id="IPR006700">
    <property type="entry name" value="RsmE"/>
</dbReference>
<proteinExistence type="inferred from homology"/>
<comment type="catalytic activity">
    <reaction evidence="9 10">
        <text>uridine(1498) in 16S rRNA + S-adenosyl-L-methionine = N(3)-methyluridine(1498) in 16S rRNA + S-adenosyl-L-homocysteine + H(+)</text>
        <dbReference type="Rhea" id="RHEA:42920"/>
        <dbReference type="Rhea" id="RHEA-COMP:10283"/>
        <dbReference type="Rhea" id="RHEA-COMP:10284"/>
        <dbReference type="ChEBI" id="CHEBI:15378"/>
        <dbReference type="ChEBI" id="CHEBI:57856"/>
        <dbReference type="ChEBI" id="CHEBI:59789"/>
        <dbReference type="ChEBI" id="CHEBI:65315"/>
        <dbReference type="ChEBI" id="CHEBI:74502"/>
        <dbReference type="EC" id="2.1.1.193"/>
    </reaction>
</comment>
<keyword evidence="3 10" id="KW-0963">Cytoplasm</keyword>
<comment type="function">
    <text evidence="8 10">Specifically methylates the N3 position of the uracil ring of uridine 1498 (m3U1498) in 16S rRNA. Acts on the fully assembled 30S ribosomal subunit.</text>
</comment>
<dbReference type="SUPFAM" id="SSF75217">
    <property type="entry name" value="alpha/beta knot"/>
    <property type="match status" value="1"/>
</dbReference>
<comment type="similarity">
    <text evidence="2 10">Belongs to the RNA methyltransferase RsmE family.</text>
</comment>
<dbReference type="EMBL" id="SDHX01000002">
    <property type="protein sequence ID" value="RXK52784.1"/>
    <property type="molecule type" value="Genomic_DNA"/>
</dbReference>
<dbReference type="InterPro" id="IPR029026">
    <property type="entry name" value="tRNA_m1G_MTases_N"/>
</dbReference>
<dbReference type="GO" id="GO:0070475">
    <property type="term" value="P:rRNA base methylation"/>
    <property type="evidence" value="ECO:0007669"/>
    <property type="project" value="TreeGrafter"/>
</dbReference>
<dbReference type="GO" id="GO:0005737">
    <property type="term" value="C:cytoplasm"/>
    <property type="evidence" value="ECO:0007669"/>
    <property type="project" value="UniProtKB-SubCell"/>
</dbReference>
<dbReference type="Gene3D" id="3.40.1280.10">
    <property type="match status" value="1"/>
</dbReference>
<dbReference type="InterPro" id="IPR046887">
    <property type="entry name" value="RsmE_PUA-like"/>
</dbReference>
<protein>
    <recommendedName>
        <fullName evidence="10">Ribosomal RNA small subunit methyltransferase E</fullName>
        <ecNumber evidence="10">2.1.1.193</ecNumber>
    </recommendedName>
</protein>
<dbReference type="PANTHER" id="PTHR30027">
    <property type="entry name" value="RIBOSOMAL RNA SMALL SUBUNIT METHYLTRANSFERASE E"/>
    <property type="match status" value="1"/>
</dbReference>
<dbReference type="InterPro" id="IPR046886">
    <property type="entry name" value="RsmE_MTase_dom"/>
</dbReference>
<evidence type="ECO:0000256" key="7">
    <source>
        <dbReference type="ARBA" id="ARBA00022691"/>
    </source>
</evidence>
<evidence type="ECO:0000256" key="4">
    <source>
        <dbReference type="ARBA" id="ARBA00022552"/>
    </source>
</evidence>
<dbReference type="RefSeq" id="WP_129048376.1">
    <property type="nucleotide sequence ID" value="NZ_SDHX01000002.1"/>
</dbReference>
<evidence type="ECO:0000256" key="8">
    <source>
        <dbReference type="ARBA" id="ARBA00025699"/>
    </source>
</evidence>
<comment type="caution">
    <text evidence="13">The sequence shown here is derived from an EMBL/GenBank/DDBJ whole genome shotgun (WGS) entry which is preliminary data.</text>
</comment>
<evidence type="ECO:0000259" key="12">
    <source>
        <dbReference type="Pfam" id="PF20260"/>
    </source>
</evidence>
<accession>A0A4Q1C336</accession>
<dbReference type="Proteomes" id="UP000290218">
    <property type="component" value="Unassembled WGS sequence"/>
</dbReference>
<dbReference type="CDD" id="cd18084">
    <property type="entry name" value="RsmE-like"/>
    <property type="match status" value="1"/>
</dbReference>
<dbReference type="PANTHER" id="PTHR30027:SF3">
    <property type="entry name" value="16S RRNA (URACIL(1498)-N(3))-METHYLTRANSFERASE"/>
    <property type="match status" value="1"/>
</dbReference>
<name>A0A4Q1C336_9BACT</name>
<dbReference type="PIRSF" id="PIRSF015601">
    <property type="entry name" value="MTase_slr0722"/>
    <property type="match status" value="1"/>
</dbReference>
<dbReference type="OrthoDB" id="9815641at2"/>
<evidence type="ECO:0000256" key="3">
    <source>
        <dbReference type="ARBA" id="ARBA00022490"/>
    </source>
</evidence>
<sequence>MPDFRAYSPDVPAGAAEIRLSPEESHHLVVVNRCSRGDLVVAFDGRGREWLTECADPAKHGAVLRVKSIRPAATRAFAISLAQALPKGATMDDIVRQATEVGAARIVPLLSERTQVHFDGDRADKKVEKWRTTAIEAAKQCGNPWLPEIVPVQKFDAFLATSGSYDLRLVASLHAGTTTLKQTLARFTAQHGHPPRHALWLVGPEGDFSPAEMTAAITAGFLPVTLGPLVLRSDTAALYALSILSNELRAD</sequence>
<evidence type="ECO:0000256" key="5">
    <source>
        <dbReference type="ARBA" id="ARBA00022603"/>
    </source>
</evidence>
<evidence type="ECO:0000256" key="10">
    <source>
        <dbReference type="PIRNR" id="PIRNR015601"/>
    </source>
</evidence>
<gene>
    <name evidence="13" type="ORF">ESB00_13770</name>
</gene>
<comment type="subcellular location">
    <subcellularLocation>
        <location evidence="1 10">Cytoplasm</location>
    </subcellularLocation>
</comment>
<evidence type="ECO:0000259" key="11">
    <source>
        <dbReference type="Pfam" id="PF04452"/>
    </source>
</evidence>
<reference evidence="13 14" key="1">
    <citation type="submission" date="2019-01" db="EMBL/GenBank/DDBJ databases">
        <title>Lacunisphaera sp. strain TWA-58.</title>
        <authorList>
            <person name="Chen W.-M."/>
        </authorList>
    </citation>
    <scope>NUCLEOTIDE SEQUENCE [LARGE SCALE GENOMIC DNA]</scope>
    <source>
        <strain evidence="13 14">TWA-58</strain>
    </source>
</reference>